<dbReference type="Proteomes" id="UP000293195">
    <property type="component" value="Unassembled WGS sequence"/>
</dbReference>
<name>A0AB37W7X5_9PLEO</name>
<evidence type="ECO:0000256" key="1">
    <source>
        <dbReference type="SAM" id="MobiDB-lite"/>
    </source>
</evidence>
<feature type="region of interest" description="Disordered" evidence="1">
    <location>
        <begin position="512"/>
        <end position="535"/>
    </location>
</feature>
<dbReference type="EMBL" id="PDXF01000030">
    <property type="protein sequence ID" value="RYN97255.1"/>
    <property type="molecule type" value="Genomic_DNA"/>
</dbReference>
<evidence type="ECO:0008006" key="6">
    <source>
        <dbReference type="Google" id="ProtNLM"/>
    </source>
</evidence>
<dbReference type="EMBL" id="PDXB01000034">
    <property type="protein sequence ID" value="RYN20983.1"/>
    <property type="molecule type" value="Genomic_DNA"/>
</dbReference>
<reference evidence="2" key="2">
    <citation type="journal article" date="2019" name="bioRxiv">
        <title>Genomics, evolutionary history and diagnostics of the Alternaria alternata species group including apple and Asian pear pathotypes.</title>
        <authorList>
            <person name="Armitage A.D."/>
            <person name="Cockerton H.M."/>
            <person name="Sreenivasaprasad S."/>
            <person name="Woodhall J.W."/>
            <person name="Lane C.R."/>
            <person name="Harrison R.J."/>
            <person name="Clarkson J.P."/>
        </authorList>
    </citation>
    <scope>NUCLEOTIDE SEQUENCE</scope>
    <source>
        <strain evidence="2">FERA 1164</strain>
        <strain evidence="3">FERA 635</strain>
    </source>
</reference>
<feature type="region of interest" description="Disordered" evidence="1">
    <location>
        <begin position="1"/>
        <end position="30"/>
    </location>
</feature>
<comment type="caution">
    <text evidence="2">The sequence shown here is derived from an EMBL/GenBank/DDBJ whole genome shotgun (WGS) entry which is preliminary data.</text>
</comment>
<evidence type="ECO:0000313" key="3">
    <source>
        <dbReference type="EMBL" id="RYN97255.1"/>
    </source>
</evidence>
<dbReference type="AlphaFoldDB" id="A0AB37W7X5"/>
<keyword evidence="5" id="KW-1185">Reference proteome</keyword>
<reference evidence="2" key="1">
    <citation type="submission" date="2017-10" db="EMBL/GenBank/DDBJ databases">
        <authorList>
            <person name="Armitage A.D."/>
            <person name="Barbara D.J."/>
            <person name="Woodhall J.W."/>
            <person name="Sreenivasaprasad S."/>
            <person name="Lane C.R."/>
            <person name="Clarkson J.P."/>
            <person name="Harrison R.J."/>
        </authorList>
    </citation>
    <scope>NUCLEOTIDE SEQUENCE</scope>
    <source>
        <strain evidence="2">FERA 1164</strain>
        <strain evidence="3">FERA 635</strain>
    </source>
</reference>
<feature type="compositionally biased region" description="Polar residues" evidence="1">
    <location>
        <begin position="359"/>
        <end position="368"/>
    </location>
</feature>
<feature type="compositionally biased region" description="Low complexity" evidence="1">
    <location>
        <begin position="512"/>
        <end position="531"/>
    </location>
</feature>
<evidence type="ECO:0000313" key="2">
    <source>
        <dbReference type="EMBL" id="RYN20983.1"/>
    </source>
</evidence>
<evidence type="ECO:0000313" key="4">
    <source>
        <dbReference type="Proteomes" id="UP000292340"/>
    </source>
</evidence>
<dbReference type="Proteomes" id="UP000292340">
    <property type="component" value="Unassembled WGS sequence"/>
</dbReference>
<accession>A0AB37W7X5</accession>
<proteinExistence type="predicted"/>
<gene>
    <name evidence="2" type="ORF">AA0115_g9924</name>
    <name evidence="3" type="ORF">AA0119_g7620</name>
</gene>
<organism evidence="2 4">
    <name type="scientific">Alternaria tenuissima</name>
    <dbReference type="NCBI Taxonomy" id="119927"/>
    <lineage>
        <taxon>Eukaryota</taxon>
        <taxon>Fungi</taxon>
        <taxon>Dikarya</taxon>
        <taxon>Ascomycota</taxon>
        <taxon>Pezizomycotina</taxon>
        <taxon>Dothideomycetes</taxon>
        <taxon>Pleosporomycetidae</taxon>
        <taxon>Pleosporales</taxon>
        <taxon>Pleosporineae</taxon>
        <taxon>Pleosporaceae</taxon>
        <taxon>Alternaria</taxon>
        <taxon>Alternaria sect. Alternaria</taxon>
        <taxon>Alternaria alternata complex</taxon>
    </lineage>
</organism>
<sequence length="579" mass="63127">MATRDINGPSTYTIPLQASEGLPSLRPGTNAAPGAHVLPYGVTHAQEEYPALRQDFDFVDPPHAPLASAFDVDAFIASFDFTDAGNFDGSNSPPQKAIAQSWANNLEADPGSVQQSVTQLTGKKRTISLSLPSDIVNKRRKSTRKSFASQIEQPASSFYGLPADQLVTSQQSPHVLHTNVHLPESQSTPSTMTEEVQKSKRSLQCAFRKAQAKLGLPYTCTAAPVTTVSAVRTHLTRRLPKGRPPHLPFLKLCTTCNEDLLDEHEFEAYHGKDGLKCETPRQQRKGDAGQQEQYDILCSKVETYIITQGNQRSATNSTTPEIDATLLSSMPILHDPDLTPELPVSTQASDTVAEPPSSPLQCKTSSYSRKAKDNPLEENQRPPLFMEPDICMADSHSGTDGSVRVAAYQHTSNNVDGSMDEPTLTERPDVGFATWTCISSDDIDSMSMVDSVLTMRPTSLHEPSWNPLSLSHRSTHPAQFFDHPTFEIRLATPPAHIVPSVSFSEDSWDSSIQSTTALQSEHSTTSSSTDPPESHCDIEGCSTVFSGVHQSMFVKMHHAAEYSTGKTPDLSTTGSITYD</sequence>
<evidence type="ECO:0000313" key="5">
    <source>
        <dbReference type="Proteomes" id="UP000293195"/>
    </source>
</evidence>
<feature type="region of interest" description="Disordered" evidence="1">
    <location>
        <begin position="335"/>
        <end position="383"/>
    </location>
</feature>
<protein>
    <recommendedName>
        <fullName evidence="6">C2H2-type domain-containing protein</fullName>
    </recommendedName>
</protein>
<feature type="compositionally biased region" description="Basic and acidic residues" evidence="1">
    <location>
        <begin position="370"/>
        <end position="380"/>
    </location>
</feature>